<comment type="caution">
    <text evidence="2">The sequence shown here is derived from an EMBL/GenBank/DDBJ whole genome shotgun (WGS) entry which is preliminary data.</text>
</comment>
<feature type="compositionally biased region" description="Low complexity" evidence="1">
    <location>
        <begin position="99"/>
        <end position="110"/>
    </location>
</feature>
<feature type="region of interest" description="Disordered" evidence="1">
    <location>
        <begin position="1"/>
        <end position="165"/>
    </location>
</feature>
<feature type="compositionally biased region" description="Basic residues" evidence="1">
    <location>
        <begin position="1"/>
        <end position="13"/>
    </location>
</feature>
<evidence type="ECO:0000313" key="2">
    <source>
        <dbReference type="EMBL" id="GBQ01436.1"/>
    </source>
</evidence>
<gene>
    <name evidence="2" type="ORF">SSP531S_28700</name>
</gene>
<protein>
    <submittedName>
        <fullName evidence="2">Uncharacterized protein</fullName>
    </submittedName>
</protein>
<sequence>MPRVTRRGPRRARAGTAGPAPDSPRPRRNRRARAGTAGPAPDSAAPVSGTGPPRAWDLGVPPGPSRGPEPVRGRPAGPWPVSGTRSEPLRLSVVSPGTGPARVGAPAWARARPRPGPRRARVRPCPAPARTPPGPGGPRPGAVWRPAASLRVVRRRGVPGPGPVP</sequence>
<reference evidence="2 3" key="1">
    <citation type="submission" date="2018-07" db="EMBL/GenBank/DDBJ databases">
        <title>Whole Genome Shotgun Sequence of Streptomyces spongiicola strain 531S.</title>
        <authorList>
            <person name="Dohra H."/>
            <person name="Kodani S."/>
        </authorList>
    </citation>
    <scope>NUCLEOTIDE SEQUENCE [LARGE SCALE GENOMIC DNA]</scope>
    <source>
        <strain evidence="2 3">531S</strain>
    </source>
</reference>
<dbReference type="AlphaFoldDB" id="A0A388SYN0"/>
<name>A0A388SYN0_9ACTN</name>
<accession>A0A388SYN0</accession>
<evidence type="ECO:0000256" key="1">
    <source>
        <dbReference type="SAM" id="MobiDB-lite"/>
    </source>
</evidence>
<feature type="compositionally biased region" description="Pro residues" evidence="1">
    <location>
        <begin position="125"/>
        <end position="138"/>
    </location>
</feature>
<feature type="compositionally biased region" description="Basic residues" evidence="1">
    <location>
        <begin position="111"/>
        <end position="122"/>
    </location>
</feature>
<organism evidence="2 3">
    <name type="scientific">Streptomyces spongiicola</name>
    <dbReference type="NCBI Taxonomy" id="1690221"/>
    <lineage>
        <taxon>Bacteria</taxon>
        <taxon>Bacillati</taxon>
        <taxon>Actinomycetota</taxon>
        <taxon>Actinomycetes</taxon>
        <taxon>Kitasatosporales</taxon>
        <taxon>Streptomycetaceae</taxon>
        <taxon>Streptomyces</taxon>
    </lineage>
</organism>
<proteinExistence type="predicted"/>
<dbReference type="EMBL" id="BGZL01000007">
    <property type="protein sequence ID" value="GBQ01436.1"/>
    <property type="molecule type" value="Genomic_DNA"/>
</dbReference>
<evidence type="ECO:0000313" key="3">
    <source>
        <dbReference type="Proteomes" id="UP000265354"/>
    </source>
</evidence>
<dbReference type="Proteomes" id="UP000265354">
    <property type="component" value="Unassembled WGS sequence"/>
</dbReference>